<dbReference type="OrthoDB" id="9856535at2759"/>
<dbReference type="RefSeq" id="XP_026277397.2">
    <property type="nucleotide sequence ID" value="XM_026421612.2"/>
</dbReference>
<dbReference type="InterPro" id="IPR036047">
    <property type="entry name" value="F-box-like_dom_sf"/>
</dbReference>
<proteinExistence type="predicted"/>
<name>A0A6J1SFL7_FRAOC</name>
<evidence type="ECO:0000259" key="1">
    <source>
        <dbReference type="PROSITE" id="PS50181"/>
    </source>
</evidence>
<dbReference type="InterPro" id="IPR032675">
    <property type="entry name" value="LRR_dom_sf"/>
</dbReference>
<dbReference type="InterPro" id="IPR001810">
    <property type="entry name" value="F-box_dom"/>
</dbReference>
<dbReference type="SUPFAM" id="SSF52047">
    <property type="entry name" value="RNI-like"/>
    <property type="match status" value="1"/>
</dbReference>
<protein>
    <submittedName>
        <fullName evidence="3 4">Uncharacterized protein LOC113205841 isoform X1</fullName>
    </submittedName>
</protein>
<dbReference type="SMART" id="SM00256">
    <property type="entry name" value="FBOX"/>
    <property type="match status" value="1"/>
</dbReference>
<dbReference type="PROSITE" id="PS50181">
    <property type="entry name" value="FBOX"/>
    <property type="match status" value="1"/>
</dbReference>
<evidence type="ECO:0000313" key="3">
    <source>
        <dbReference type="RefSeq" id="XP_026277396.2"/>
    </source>
</evidence>
<feature type="domain" description="F-box" evidence="1">
    <location>
        <begin position="1"/>
        <end position="47"/>
    </location>
</feature>
<evidence type="ECO:0000313" key="2">
    <source>
        <dbReference type="Proteomes" id="UP000504606"/>
    </source>
</evidence>
<gene>
    <name evidence="3 4" type="primary">LOC113205841</name>
</gene>
<dbReference type="Gene3D" id="3.80.10.10">
    <property type="entry name" value="Ribonuclease Inhibitor"/>
    <property type="match status" value="1"/>
</dbReference>
<dbReference type="Gene3D" id="1.20.1280.50">
    <property type="match status" value="1"/>
</dbReference>
<reference evidence="3 4" key="1">
    <citation type="submission" date="2025-04" db="UniProtKB">
        <authorList>
            <consortium name="RefSeq"/>
        </authorList>
    </citation>
    <scope>IDENTIFICATION</scope>
    <source>
        <tissue evidence="3 4">Whole organism</tissue>
    </source>
</reference>
<dbReference type="SUPFAM" id="SSF81383">
    <property type="entry name" value="F-box domain"/>
    <property type="match status" value="1"/>
</dbReference>
<accession>A0A6J1SFL7</accession>
<dbReference type="AlphaFoldDB" id="A0A6J1SFL7"/>
<dbReference type="RefSeq" id="XP_026277396.2">
    <property type="nucleotide sequence ID" value="XM_026421611.2"/>
</dbReference>
<dbReference type="Pfam" id="PF12937">
    <property type="entry name" value="F-box-like"/>
    <property type="match status" value="1"/>
</dbReference>
<dbReference type="Proteomes" id="UP000504606">
    <property type="component" value="Unplaced"/>
</dbReference>
<dbReference type="GeneID" id="113205841"/>
<sequence length="434" mass="47374">MDQLDQLPDDVVVAVMQFLDVKDVLACRLVCKRLCGLALDRDVWRHRLLEDFHPSAGAVLHLAPCLDTLTVMGRVLAATTTRCAVAKLELFSNTWAAPNGAPLALTLGLALRNQESLGRLRGLQLGWMGSGLTLATDALVRTVASCSNLKSLEVIGLPNVIHPVQHGPPMPSLTYFRCSVDKNSASFVHTILAGHAATLEEVNLVIGAGLEIADTSTTAELLGTMPRLRSLRCQDLTDTTEFGTMLVEALISSERSHLERLALLEVKVVRPLLLALPSLPALRHLDLDAVEPNDVLLKSITPATAPALTLLEVVLLGFGLCPHAWLHRDAVKATLTANPKLHIQLWCNSDDKCVPQDCETCVVGCHQEVQWDVVGKIGLYSHDPAKCPSPEDHTDDTDWSYRRTIVPPPARGFVCDAFRLLVFVFAYVLFCQSF</sequence>
<keyword evidence="2" id="KW-1185">Reference proteome</keyword>
<organism evidence="2 3">
    <name type="scientific">Frankliniella occidentalis</name>
    <name type="common">Western flower thrips</name>
    <name type="synonym">Euthrips occidentalis</name>
    <dbReference type="NCBI Taxonomy" id="133901"/>
    <lineage>
        <taxon>Eukaryota</taxon>
        <taxon>Metazoa</taxon>
        <taxon>Ecdysozoa</taxon>
        <taxon>Arthropoda</taxon>
        <taxon>Hexapoda</taxon>
        <taxon>Insecta</taxon>
        <taxon>Pterygota</taxon>
        <taxon>Neoptera</taxon>
        <taxon>Paraneoptera</taxon>
        <taxon>Thysanoptera</taxon>
        <taxon>Terebrantia</taxon>
        <taxon>Thripoidea</taxon>
        <taxon>Thripidae</taxon>
        <taxon>Frankliniella</taxon>
    </lineage>
</organism>
<evidence type="ECO:0000313" key="4">
    <source>
        <dbReference type="RefSeq" id="XP_026277397.2"/>
    </source>
</evidence>